<feature type="active site" description="Tele-UMP-histidine intermediate" evidence="1">
    <location>
        <position position="164"/>
    </location>
</feature>
<dbReference type="OrthoDB" id="9769064at2"/>
<accession>E6W2E8</accession>
<keyword evidence="4" id="KW-0808">Transferase</keyword>
<evidence type="ECO:0000313" key="5">
    <source>
        <dbReference type="Proteomes" id="UP000002572"/>
    </source>
</evidence>
<keyword evidence="2" id="KW-0862">Zinc</keyword>
<dbReference type="HOGENOM" id="CLU_029960_1_0_0"/>
<dbReference type="InParanoid" id="E6W2E8"/>
<keyword evidence="5" id="KW-1185">Reference proteome</keyword>
<dbReference type="KEGG" id="din:Selin_1971"/>
<dbReference type="Proteomes" id="UP000002572">
    <property type="component" value="Chromosome"/>
</dbReference>
<feature type="binding site" evidence="2">
    <location>
        <position position="162"/>
    </location>
    <ligand>
        <name>Zn(2+)</name>
        <dbReference type="ChEBI" id="CHEBI:29105"/>
    </ligand>
</feature>
<dbReference type="InterPro" id="IPR036265">
    <property type="entry name" value="HIT-like_sf"/>
</dbReference>
<dbReference type="PANTHER" id="PTHR42763">
    <property type="entry name" value="ADP-GLUCOSE PHOSPHORYLASE"/>
    <property type="match status" value="1"/>
</dbReference>
<dbReference type="RefSeq" id="WP_013506578.1">
    <property type="nucleotide sequence ID" value="NC_014836.1"/>
</dbReference>
<evidence type="ECO:0000313" key="4">
    <source>
        <dbReference type="EMBL" id="ADU66698.1"/>
    </source>
</evidence>
<evidence type="ECO:0000259" key="3">
    <source>
        <dbReference type="Pfam" id="PF16268"/>
    </source>
</evidence>
<dbReference type="GO" id="GO:0006012">
    <property type="term" value="P:galactose metabolic process"/>
    <property type="evidence" value="ECO:0007669"/>
    <property type="project" value="InterPro"/>
</dbReference>
<evidence type="ECO:0000256" key="2">
    <source>
        <dbReference type="PIRSR" id="PIRSR000808-3"/>
    </source>
</evidence>
<feature type="binding site" evidence="2">
    <location>
        <position position="44"/>
    </location>
    <ligand>
        <name>Zn(2+)</name>
        <dbReference type="ChEBI" id="CHEBI:29105"/>
    </ligand>
</feature>
<dbReference type="eggNOG" id="COG1085">
    <property type="taxonomic scope" value="Bacteria"/>
</dbReference>
<evidence type="ECO:0000256" key="1">
    <source>
        <dbReference type="PIRSR" id="PIRSR000808-1"/>
    </source>
</evidence>
<keyword evidence="2" id="KW-0479">Metal-binding</keyword>
<dbReference type="PIRSF" id="PIRSF000808">
    <property type="entry name" value="GalT"/>
    <property type="match status" value="1"/>
</dbReference>
<dbReference type="AlphaFoldDB" id="E6W2E8"/>
<organism evidence="4 5">
    <name type="scientific">Desulfurispirillum indicum (strain ATCC BAA-1389 / DSM 22839 / S5)</name>
    <dbReference type="NCBI Taxonomy" id="653733"/>
    <lineage>
        <taxon>Bacteria</taxon>
        <taxon>Pseudomonadati</taxon>
        <taxon>Chrysiogenota</taxon>
        <taxon>Chrysiogenia</taxon>
        <taxon>Chrysiogenales</taxon>
        <taxon>Chrysiogenaceae</taxon>
        <taxon>Desulfurispirillum</taxon>
    </lineage>
</organism>
<keyword evidence="4" id="KW-0548">Nucleotidyltransferase</keyword>
<dbReference type="GO" id="GO:0008108">
    <property type="term" value="F:UDP-glucose:hexose-1-phosphate uridylyltransferase activity"/>
    <property type="evidence" value="ECO:0007669"/>
    <property type="project" value="UniProtKB-EC"/>
</dbReference>
<dbReference type="STRING" id="653733.Selin_1971"/>
<dbReference type="InterPro" id="IPR032576">
    <property type="entry name" value="DUF4921"/>
</dbReference>
<sequence>MTTKLRQDPMGRFAVVYEPGLARLPLLSGPGNGSADGGEQSVACPFCPGNERYCQFSIDQFGEKKDWKLRVIPNRLPFFSVEGGEEAFPDGIYDINGGAGAHEVIIESPEHGLTPFAFTQAQWCDIFTMTARRLTDLRQDSRFQYVSFFRNFGVQAGAALSHPHSQILALPLVPPEVQQKLRAFHRHQEHKGRCLACDIVHHETSARKRILAENESFVAMAPYASRHPFEMHVYPRRHQGFFESMSPEEQVLFSRIIADLMQKLQRVLAEPPFHMILFNRPVPAEGSRFHWHMEILPRVFAATALQEGTGIYMNPVTPEEVVKVAGSRPAQGFDDQIDDNGIG</sequence>
<gene>
    <name evidence="4" type="ordered locus">Selin_1971</name>
</gene>
<dbReference type="Gene3D" id="3.30.428.10">
    <property type="entry name" value="HIT-like"/>
    <property type="match status" value="2"/>
</dbReference>
<dbReference type="GO" id="GO:0008270">
    <property type="term" value="F:zinc ion binding"/>
    <property type="evidence" value="ECO:0007669"/>
    <property type="project" value="InterPro"/>
</dbReference>
<protein>
    <submittedName>
        <fullName evidence="4">Galactose-1-phosphate uridylyltransferase</fullName>
        <ecNumber evidence="4">2.7.7.12</ecNumber>
    </submittedName>
</protein>
<feature type="binding site" evidence="2">
    <location>
        <position position="111"/>
    </location>
    <ligand>
        <name>Zn(2+)</name>
        <dbReference type="ChEBI" id="CHEBI:29105"/>
    </ligand>
</feature>
<feature type="domain" description="DUF4921" evidence="3">
    <location>
        <begin position="120"/>
        <end position="322"/>
    </location>
</feature>
<proteinExistence type="predicted"/>
<reference evidence="4 5" key="1">
    <citation type="submission" date="2010-12" db="EMBL/GenBank/DDBJ databases">
        <title>Complete sequence of Desulfurispirillum indicum S5.</title>
        <authorList>
            <consortium name="US DOE Joint Genome Institute"/>
            <person name="Lucas S."/>
            <person name="Copeland A."/>
            <person name="Lapidus A."/>
            <person name="Cheng J.-F."/>
            <person name="Goodwin L."/>
            <person name="Pitluck S."/>
            <person name="Chertkov O."/>
            <person name="Held B."/>
            <person name="Detter J.C."/>
            <person name="Han C."/>
            <person name="Tapia R."/>
            <person name="Land M."/>
            <person name="Hauser L."/>
            <person name="Kyrpides N."/>
            <person name="Ivanova N."/>
            <person name="Mikhailova N."/>
            <person name="Haggblom M."/>
            <person name="Rauschenbach I."/>
            <person name="Bini E."/>
            <person name="Woyke T."/>
        </authorList>
    </citation>
    <scope>NUCLEOTIDE SEQUENCE [LARGE SCALE GENOMIC DNA]</scope>
    <source>
        <strain evidence="5">ATCC BAA-1389 / DSM 22839 / S5</strain>
    </source>
</reference>
<feature type="binding site" evidence="2">
    <location>
        <position position="47"/>
    </location>
    <ligand>
        <name>Zn(2+)</name>
        <dbReference type="ChEBI" id="CHEBI:29105"/>
    </ligand>
</feature>
<dbReference type="InterPro" id="IPR001937">
    <property type="entry name" value="GalP_UDPtransf1"/>
</dbReference>
<dbReference type="SUPFAM" id="SSF54197">
    <property type="entry name" value="HIT-like"/>
    <property type="match status" value="2"/>
</dbReference>
<dbReference type="InterPro" id="IPR053177">
    <property type="entry name" value="ADP-glucose_phosphorylase"/>
</dbReference>
<dbReference type="EC" id="2.7.7.12" evidence="4"/>
<name>E6W2E8_DESIS</name>
<comment type="cofactor">
    <cofactor evidence="2">
        <name>Zn(2+)</name>
        <dbReference type="ChEBI" id="CHEBI:29105"/>
    </cofactor>
    <text evidence="2">Binds 1 zinc ion per subunit.</text>
</comment>
<dbReference type="PANTHER" id="PTHR42763:SF2">
    <property type="entry name" value="ADP-GLUCOSE PHOSPHORYLASE"/>
    <property type="match status" value="1"/>
</dbReference>
<dbReference type="Pfam" id="PF16268">
    <property type="entry name" value="DUF4921"/>
    <property type="match status" value="1"/>
</dbReference>
<dbReference type="EMBL" id="CP002432">
    <property type="protein sequence ID" value="ADU66698.1"/>
    <property type="molecule type" value="Genomic_DNA"/>
</dbReference>